<reference evidence="1 2" key="1">
    <citation type="submission" date="2019-06" db="EMBL/GenBank/DDBJ databases">
        <title>Rhodococcus spaelei sp. nov., isolated from a cave.</title>
        <authorList>
            <person name="Lee S.D."/>
        </authorList>
    </citation>
    <scope>NUCLEOTIDE SEQUENCE [LARGE SCALE GENOMIC DNA]</scope>
    <source>
        <strain evidence="1 2">C9-5</strain>
    </source>
</reference>
<proteinExistence type="predicted"/>
<dbReference type="InterPro" id="IPR036894">
    <property type="entry name" value="YbaB-like_sf"/>
</dbReference>
<keyword evidence="2" id="KW-1185">Reference proteome</keyword>
<evidence type="ECO:0000313" key="2">
    <source>
        <dbReference type="Proteomes" id="UP000316256"/>
    </source>
</evidence>
<dbReference type="AlphaFoldDB" id="A0A541B112"/>
<comment type="caution">
    <text evidence="1">The sequence shown here is derived from an EMBL/GenBank/DDBJ whole genome shotgun (WGS) entry which is preliminary data.</text>
</comment>
<sequence>MSEMDRVVARASQGVENLEQALHGLTTLRARVTHESGLVSVEVDEQGGMCGLWIVEALDRVDARELGRAVVEAAAQAAEIVAGRRDQILASLHDALTY</sequence>
<dbReference type="Proteomes" id="UP000316256">
    <property type="component" value="Unassembled WGS sequence"/>
</dbReference>
<dbReference type="OrthoDB" id="4483020at2"/>
<evidence type="ECO:0008006" key="3">
    <source>
        <dbReference type="Google" id="ProtNLM"/>
    </source>
</evidence>
<name>A0A541B112_9NOCA</name>
<dbReference type="Gene3D" id="3.30.1310.10">
    <property type="entry name" value="Nucleoid-associated protein YbaB-like domain"/>
    <property type="match status" value="1"/>
</dbReference>
<protein>
    <recommendedName>
        <fullName evidence="3">YbaB/EbfC family DNA-binding protein</fullName>
    </recommendedName>
</protein>
<dbReference type="EMBL" id="VIGH01000009">
    <property type="protein sequence ID" value="TQF65992.1"/>
    <property type="molecule type" value="Genomic_DNA"/>
</dbReference>
<organism evidence="1 2">
    <name type="scientific">Rhodococcus spelaei</name>
    <dbReference type="NCBI Taxonomy" id="2546320"/>
    <lineage>
        <taxon>Bacteria</taxon>
        <taxon>Bacillati</taxon>
        <taxon>Actinomycetota</taxon>
        <taxon>Actinomycetes</taxon>
        <taxon>Mycobacteriales</taxon>
        <taxon>Nocardiaceae</taxon>
        <taxon>Rhodococcus</taxon>
    </lineage>
</organism>
<gene>
    <name evidence="1" type="ORF">FK531_19150</name>
</gene>
<evidence type="ECO:0000313" key="1">
    <source>
        <dbReference type="EMBL" id="TQF65992.1"/>
    </source>
</evidence>
<dbReference type="RefSeq" id="WP_142102199.1">
    <property type="nucleotide sequence ID" value="NZ_VIGH01000009.1"/>
</dbReference>
<accession>A0A541B112</accession>